<comment type="caution">
    <text evidence="4">The sequence shown here is derived from an EMBL/GenBank/DDBJ whole genome shotgun (WGS) entry which is preliminary data.</text>
</comment>
<organism evidence="4 5">
    <name type="scientific">Bonamia ostreae</name>
    <dbReference type="NCBI Taxonomy" id="126728"/>
    <lineage>
        <taxon>Eukaryota</taxon>
        <taxon>Sar</taxon>
        <taxon>Rhizaria</taxon>
        <taxon>Endomyxa</taxon>
        <taxon>Ascetosporea</taxon>
        <taxon>Haplosporida</taxon>
        <taxon>Bonamia</taxon>
    </lineage>
</organism>
<dbReference type="InterPro" id="IPR001202">
    <property type="entry name" value="WW_dom"/>
</dbReference>
<dbReference type="SMART" id="SM00456">
    <property type="entry name" value="WW"/>
    <property type="match status" value="1"/>
</dbReference>
<dbReference type="PROSITE" id="PS01159">
    <property type="entry name" value="WW_DOMAIN_1"/>
    <property type="match status" value="1"/>
</dbReference>
<reference evidence="4 5" key="1">
    <citation type="journal article" date="2024" name="BMC Biol.">
        <title>Comparative genomics of Ascetosporea gives new insight into the evolutionary basis for animal parasitism in Rhizaria.</title>
        <authorList>
            <person name="Hiltunen Thoren M."/>
            <person name="Onut-Brannstrom I."/>
            <person name="Alfjorden A."/>
            <person name="Peckova H."/>
            <person name="Swords F."/>
            <person name="Hooper C."/>
            <person name="Holzer A.S."/>
            <person name="Bass D."/>
            <person name="Burki F."/>
        </authorList>
    </citation>
    <scope>NUCLEOTIDE SEQUENCE [LARGE SCALE GENOMIC DNA]</scope>
    <source>
        <strain evidence="4">20-A016</strain>
    </source>
</reference>
<dbReference type="SMART" id="SM00441">
    <property type="entry name" value="FF"/>
    <property type="match status" value="2"/>
</dbReference>
<dbReference type="CDD" id="cd00201">
    <property type="entry name" value="WW"/>
    <property type="match status" value="1"/>
</dbReference>
<dbReference type="PANTHER" id="PTHR15377">
    <property type="entry name" value="TRANSCRIPTION ELONGATION REGULATOR 1"/>
    <property type="match status" value="1"/>
</dbReference>
<evidence type="ECO:0000256" key="1">
    <source>
        <dbReference type="ARBA" id="ARBA00022737"/>
    </source>
</evidence>
<dbReference type="SUPFAM" id="SSF51045">
    <property type="entry name" value="WW domain"/>
    <property type="match status" value="1"/>
</dbReference>
<evidence type="ECO:0000313" key="4">
    <source>
        <dbReference type="EMBL" id="MES1921523.1"/>
    </source>
</evidence>
<evidence type="ECO:0000256" key="2">
    <source>
        <dbReference type="SAM" id="MobiDB-lite"/>
    </source>
</evidence>
<dbReference type="SUPFAM" id="SSF81698">
    <property type="entry name" value="FF domain"/>
    <property type="match status" value="2"/>
</dbReference>
<dbReference type="Pfam" id="PF00397">
    <property type="entry name" value="WW"/>
    <property type="match status" value="1"/>
</dbReference>
<dbReference type="EMBL" id="JBDODL010001440">
    <property type="protein sequence ID" value="MES1921523.1"/>
    <property type="molecule type" value="Genomic_DNA"/>
</dbReference>
<dbReference type="PANTHER" id="PTHR15377:SF3">
    <property type="entry name" value="WW DOMAIN-CONTAINING PROTEIN"/>
    <property type="match status" value="1"/>
</dbReference>
<dbReference type="InterPro" id="IPR045148">
    <property type="entry name" value="TCRG1-like"/>
</dbReference>
<feature type="compositionally biased region" description="Polar residues" evidence="2">
    <location>
        <begin position="1"/>
        <end position="15"/>
    </location>
</feature>
<protein>
    <recommendedName>
        <fullName evidence="3">WW domain-containing protein</fullName>
    </recommendedName>
</protein>
<dbReference type="InterPro" id="IPR002713">
    <property type="entry name" value="FF_domain"/>
</dbReference>
<feature type="region of interest" description="Disordered" evidence="2">
    <location>
        <begin position="113"/>
        <end position="132"/>
    </location>
</feature>
<gene>
    <name evidence="4" type="ORF">MHBO_003050</name>
</gene>
<keyword evidence="1" id="KW-0677">Repeat</keyword>
<dbReference type="Pfam" id="PF01846">
    <property type="entry name" value="FF"/>
    <property type="match status" value="2"/>
</dbReference>
<feature type="region of interest" description="Disordered" evidence="2">
    <location>
        <begin position="1"/>
        <end position="38"/>
    </location>
</feature>
<dbReference type="InterPro" id="IPR036517">
    <property type="entry name" value="FF_domain_sf"/>
</dbReference>
<dbReference type="InterPro" id="IPR036020">
    <property type="entry name" value="WW_dom_sf"/>
</dbReference>
<dbReference type="Gene3D" id="2.20.70.10">
    <property type="match status" value="1"/>
</dbReference>
<proteinExistence type="predicted"/>
<name>A0ABV2APB7_9EUKA</name>
<sequence length="423" mass="47873">MNPTNPNFNQTSNLHPPNFPAPGNLQGAGGPQYFPQGAPPVFMQNQPPQMFQAPFHSPLPLPNGGPFHPNSSFPMQPSMIPFNPLAMPQMPFAAPSSNNFNHAPFFAPSNYGAANDVPQTDPAPSSVSQSVASYKKEENVDLSIAGSRAGSVDAPKETKKLDYTPRVSGKWIEYKTEDGALYYYDSFSKETQWEKPGEFSAEDDPVDEADKSPKVDKSDNVGEKEVAENKSAKALPKSENKGPKNDQNPIYSTFNLLSHEECVHMFNGLLEEQNIPHDAEWAGILSDIIKDTRYSAIKTLGERKKLFSEYCDKKRTAFKKKQREEMEKKVKDFKELLSQSEDLSYKTKFSNLEDIFANDARFRGLKNFEKRDIFTKFRDKLRKKQKKIDEENYKKNAPLLEKKLSKSKINSNSQWNDVCDYKN</sequence>
<evidence type="ECO:0000259" key="3">
    <source>
        <dbReference type="PROSITE" id="PS50020"/>
    </source>
</evidence>
<keyword evidence="5" id="KW-1185">Reference proteome</keyword>
<evidence type="ECO:0000313" key="5">
    <source>
        <dbReference type="Proteomes" id="UP001439008"/>
    </source>
</evidence>
<feature type="compositionally biased region" description="Low complexity" evidence="2">
    <location>
        <begin position="122"/>
        <end position="132"/>
    </location>
</feature>
<dbReference type="Proteomes" id="UP001439008">
    <property type="component" value="Unassembled WGS sequence"/>
</dbReference>
<feature type="domain" description="WW" evidence="3">
    <location>
        <begin position="165"/>
        <end position="198"/>
    </location>
</feature>
<feature type="compositionally biased region" description="Basic and acidic residues" evidence="2">
    <location>
        <begin position="208"/>
        <end position="244"/>
    </location>
</feature>
<accession>A0ABV2APB7</accession>
<feature type="region of interest" description="Disordered" evidence="2">
    <location>
        <begin position="195"/>
        <end position="248"/>
    </location>
</feature>
<dbReference type="Gene3D" id="1.10.10.440">
    <property type="entry name" value="FF domain"/>
    <property type="match status" value="2"/>
</dbReference>
<dbReference type="PROSITE" id="PS50020">
    <property type="entry name" value="WW_DOMAIN_2"/>
    <property type="match status" value="1"/>
</dbReference>